<gene>
    <name evidence="2" type="ORF">F0562_020949</name>
</gene>
<accession>A0A5J5BWV2</accession>
<dbReference type="PANTHER" id="PTHR31175">
    <property type="entry name" value="AUXIN-RESPONSIVE FAMILY PROTEIN"/>
    <property type="match status" value="1"/>
</dbReference>
<evidence type="ECO:0000313" key="2">
    <source>
        <dbReference type="EMBL" id="KAA8546157.1"/>
    </source>
</evidence>
<proteinExistence type="inferred from homology"/>
<evidence type="ECO:0008006" key="4">
    <source>
        <dbReference type="Google" id="ProtNLM"/>
    </source>
</evidence>
<evidence type="ECO:0000313" key="3">
    <source>
        <dbReference type="Proteomes" id="UP000325577"/>
    </source>
</evidence>
<name>A0A5J5BWV2_9ASTE</name>
<keyword evidence="3" id="KW-1185">Reference proteome</keyword>
<organism evidence="2 3">
    <name type="scientific">Nyssa sinensis</name>
    <dbReference type="NCBI Taxonomy" id="561372"/>
    <lineage>
        <taxon>Eukaryota</taxon>
        <taxon>Viridiplantae</taxon>
        <taxon>Streptophyta</taxon>
        <taxon>Embryophyta</taxon>
        <taxon>Tracheophyta</taxon>
        <taxon>Spermatophyta</taxon>
        <taxon>Magnoliopsida</taxon>
        <taxon>eudicotyledons</taxon>
        <taxon>Gunneridae</taxon>
        <taxon>Pentapetalae</taxon>
        <taxon>asterids</taxon>
        <taxon>Cornales</taxon>
        <taxon>Nyssaceae</taxon>
        <taxon>Nyssa</taxon>
    </lineage>
</organism>
<comment type="similarity">
    <text evidence="1">Belongs to the ARG7 family.</text>
</comment>
<dbReference type="OrthoDB" id="1936278at2759"/>
<sequence>MVLLPVISCTTKAYSKFKQIKSDVDADSCTTTKVDKGHFVVYTADRRRFVIPLVYLNNDIFRELLKMSEDEYGLPSDGPIRLPCDAVFVEYAISLKQRHAAKDLEKSLVLSVTTGRCLSSSYLQPGQTNQQLLICSF</sequence>
<dbReference type="PANTHER" id="PTHR31175:SF82">
    <property type="entry name" value="AUXIN-RESPONSIVE PROTEIN SAUR65"/>
    <property type="match status" value="1"/>
</dbReference>
<dbReference type="AlphaFoldDB" id="A0A5J5BWV2"/>
<dbReference type="GO" id="GO:0009733">
    <property type="term" value="P:response to auxin"/>
    <property type="evidence" value="ECO:0007669"/>
    <property type="project" value="InterPro"/>
</dbReference>
<dbReference type="Pfam" id="PF02519">
    <property type="entry name" value="Auxin_inducible"/>
    <property type="match status" value="1"/>
</dbReference>
<dbReference type="EMBL" id="CM018033">
    <property type="protein sequence ID" value="KAA8546157.1"/>
    <property type="molecule type" value="Genomic_DNA"/>
</dbReference>
<protein>
    <recommendedName>
        <fullName evidence="4">Auxin-responsive protein</fullName>
    </recommendedName>
</protein>
<reference evidence="2 3" key="1">
    <citation type="submission" date="2019-09" db="EMBL/GenBank/DDBJ databases">
        <title>A chromosome-level genome assembly of the Chinese tupelo Nyssa sinensis.</title>
        <authorList>
            <person name="Yang X."/>
            <person name="Kang M."/>
            <person name="Yang Y."/>
            <person name="Xiong H."/>
            <person name="Wang M."/>
            <person name="Zhang Z."/>
            <person name="Wang Z."/>
            <person name="Wu H."/>
            <person name="Ma T."/>
            <person name="Liu J."/>
            <person name="Xi Z."/>
        </authorList>
    </citation>
    <scope>NUCLEOTIDE SEQUENCE [LARGE SCALE GENOMIC DNA]</scope>
    <source>
        <strain evidence="2">J267</strain>
        <tissue evidence="2">Leaf</tissue>
    </source>
</reference>
<evidence type="ECO:0000256" key="1">
    <source>
        <dbReference type="ARBA" id="ARBA00006974"/>
    </source>
</evidence>
<dbReference type="InterPro" id="IPR003676">
    <property type="entry name" value="SAUR_fam"/>
</dbReference>
<dbReference type="Proteomes" id="UP000325577">
    <property type="component" value="Linkage Group LG10"/>
</dbReference>